<dbReference type="EMBL" id="UYSL01021550">
    <property type="protein sequence ID" value="VDL78556.1"/>
    <property type="molecule type" value="Genomic_DNA"/>
</dbReference>
<organism evidence="4">
    <name type="scientific">Nippostrongylus brasiliensis</name>
    <name type="common">Rat hookworm</name>
    <dbReference type="NCBI Taxonomy" id="27835"/>
    <lineage>
        <taxon>Eukaryota</taxon>
        <taxon>Metazoa</taxon>
        <taxon>Ecdysozoa</taxon>
        <taxon>Nematoda</taxon>
        <taxon>Chromadorea</taxon>
        <taxon>Rhabditida</taxon>
        <taxon>Rhabditina</taxon>
        <taxon>Rhabditomorpha</taxon>
        <taxon>Strongyloidea</taxon>
        <taxon>Heligmosomidae</taxon>
        <taxon>Nippostrongylus</taxon>
    </lineage>
</organism>
<reference evidence="4" key="1">
    <citation type="submission" date="2017-02" db="UniProtKB">
        <authorList>
            <consortium name="WormBaseParasite"/>
        </authorList>
    </citation>
    <scope>IDENTIFICATION</scope>
</reference>
<gene>
    <name evidence="2" type="ORF">NBR_LOCUS14962</name>
</gene>
<evidence type="ECO:0000256" key="1">
    <source>
        <dbReference type="SAM" id="SignalP"/>
    </source>
</evidence>
<protein>
    <submittedName>
        <fullName evidence="4">Secreted protein</fullName>
    </submittedName>
</protein>
<dbReference type="WBParaSite" id="NBR_0001496101-mRNA-1">
    <property type="protein sequence ID" value="NBR_0001496101-mRNA-1"/>
    <property type="gene ID" value="NBR_0001496101"/>
</dbReference>
<feature type="signal peptide" evidence="1">
    <location>
        <begin position="1"/>
        <end position="19"/>
    </location>
</feature>
<evidence type="ECO:0000313" key="2">
    <source>
        <dbReference type="EMBL" id="VDL78556.1"/>
    </source>
</evidence>
<name>A0A0N4YE63_NIPBR</name>
<accession>A0A0N4YE63</accession>
<dbReference type="AlphaFoldDB" id="A0A0N4YE63"/>
<evidence type="ECO:0000313" key="4">
    <source>
        <dbReference type="WBParaSite" id="NBR_0001496101-mRNA-1"/>
    </source>
</evidence>
<evidence type="ECO:0000313" key="3">
    <source>
        <dbReference type="Proteomes" id="UP000271162"/>
    </source>
</evidence>
<sequence>MVASQLLVPLAVLVALGTAMIMDLPCAFKTEIPGFCGLIKKAHKVNVATVFNLNGTHFEGVRQNLTKADEALADVLRMKKKSELLAPLAKALESENCALSELKVICNGTKMESGCRLGRRGLQRSSLTLIKAIKKIVNEKQNNTIIAAEEEFLKGRQNGTNLIQDFARNVLKKTSLWYDRVVFAEFEAVSSYHLRQPICWLLRDSRVVRYPYDMYATTGRVMQNVDEHARKREKP</sequence>
<feature type="chain" id="PRO_5043125565" evidence="1">
    <location>
        <begin position="20"/>
        <end position="235"/>
    </location>
</feature>
<keyword evidence="1" id="KW-0732">Signal</keyword>
<dbReference type="Proteomes" id="UP000271162">
    <property type="component" value="Unassembled WGS sequence"/>
</dbReference>
<keyword evidence="3" id="KW-1185">Reference proteome</keyword>
<proteinExistence type="predicted"/>
<reference evidence="2 3" key="2">
    <citation type="submission" date="2018-11" db="EMBL/GenBank/DDBJ databases">
        <authorList>
            <consortium name="Pathogen Informatics"/>
        </authorList>
    </citation>
    <scope>NUCLEOTIDE SEQUENCE [LARGE SCALE GENOMIC DNA]</scope>
</reference>